<reference evidence="1 2" key="1">
    <citation type="journal article" date="2013" name="BMC Genomics">
        <title>The genome and transcriptome of the pine saprophyte Ophiostoma piceae, and a comparison with the bark beetle-associated pine pathogen Grosmannia clavigera.</title>
        <authorList>
            <person name="Haridas S."/>
            <person name="Wang Y."/>
            <person name="Lim L."/>
            <person name="Massoumi Alamouti S."/>
            <person name="Jackman S."/>
            <person name="Docking R."/>
            <person name="Robertson G."/>
            <person name="Birol I."/>
            <person name="Bohlmann J."/>
            <person name="Breuil C."/>
        </authorList>
    </citation>
    <scope>NUCLEOTIDE SEQUENCE [LARGE SCALE GENOMIC DNA]</scope>
    <source>
        <strain evidence="1 2">UAMH 11346</strain>
    </source>
</reference>
<accession>S3C7J8</accession>
<dbReference type="HOGENOM" id="CLU_2223998_0_0_1"/>
<protein>
    <submittedName>
        <fullName evidence="1">Uncharacterized protein</fullName>
    </submittedName>
</protein>
<proteinExistence type="predicted"/>
<evidence type="ECO:0000313" key="1">
    <source>
        <dbReference type="EMBL" id="EPE09504.1"/>
    </source>
</evidence>
<dbReference type="VEuPathDB" id="FungiDB:F503_07280"/>
<name>S3C7J8_OPHP1</name>
<sequence>MSMVSSPTETHSRCFGKYKPRSITAVTKHYVWLIFDTGKLLESALKDTKKDCYDRISKESQFGGAVHSDAYKANIVEQRKAKKLAAAVGDADDELSLVLCLDSTWC</sequence>
<dbReference type="AlphaFoldDB" id="S3C7J8"/>
<evidence type="ECO:0000313" key="2">
    <source>
        <dbReference type="Proteomes" id="UP000016923"/>
    </source>
</evidence>
<dbReference type="EMBL" id="KE148147">
    <property type="protein sequence ID" value="EPE09504.1"/>
    <property type="molecule type" value="Genomic_DNA"/>
</dbReference>
<gene>
    <name evidence="1" type="ORF">F503_07280</name>
</gene>
<organism evidence="1 2">
    <name type="scientific">Ophiostoma piceae (strain UAMH 11346)</name>
    <name type="common">Sap stain fungus</name>
    <dbReference type="NCBI Taxonomy" id="1262450"/>
    <lineage>
        <taxon>Eukaryota</taxon>
        <taxon>Fungi</taxon>
        <taxon>Dikarya</taxon>
        <taxon>Ascomycota</taxon>
        <taxon>Pezizomycotina</taxon>
        <taxon>Sordariomycetes</taxon>
        <taxon>Sordariomycetidae</taxon>
        <taxon>Ophiostomatales</taxon>
        <taxon>Ophiostomataceae</taxon>
        <taxon>Ophiostoma</taxon>
    </lineage>
</organism>
<keyword evidence="2" id="KW-1185">Reference proteome</keyword>
<dbReference type="Proteomes" id="UP000016923">
    <property type="component" value="Unassembled WGS sequence"/>
</dbReference>